<dbReference type="SUPFAM" id="SSF81383">
    <property type="entry name" value="F-box domain"/>
    <property type="match status" value="1"/>
</dbReference>
<organism evidence="1 2">
    <name type="scientific">Acaulospora morrowiae</name>
    <dbReference type="NCBI Taxonomy" id="94023"/>
    <lineage>
        <taxon>Eukaryota</taxon>
        <taxon>Fungi</taxon>
        <taxon>Fungi incertae sedis</taxon>
        <taxon>Mucoromycota</taxon>
        <taxon>Glomeromycotina</taxon>
        <taxon>Glomeromycetes</taxon>
        <taxon>Diversisporales</taxon>
        <taxon>Acaulosporaceae</taxon>
        <taxon>Acaulospora</taxon>
    </lineage>
</organism>
<dbReference type="SUPFAM" id="SSF52058">
    <property type="entry name" value="L domain-like"/>
    <property type="match status" value="1"/>
</dbReference>
<proteinExistence type="predicted"/>
<name>A0A9N8YYZ7_9GLOM</name>
<sequence>MSDIPINCLEEIFKYLEDDRYSFYSFLLVNRNWCNAAVPIIWREHWSPPNAKIIETYLACLPEQDRDVLLDQGVDLPDAPEPLFNYPRYLKILDCAWLEESIYAYLTVDGPLEPEDIVQLSSMLSMICKLIINCTDGLRGLEVGDWKEHYNIPELASLPRVRKALSGLNELHIHGTCYTVTLDGLDNLSNLITVLTHFSNNIQFMNIDCCHVDKRLGKRLPALIASQNNLRHLLMEDTSQDSTLSASLISALSNQFNSLRVLAISRFPIDEVFLLKLSRCTKLESMNIFHCRYVEGDNILLQRIKSQIKLSLSRITCLNNSGNSEILSEIIEMAKQNLTVLVTDDIGANVLQSLSTSCVNLEYFMMNINTEIIPKLSLLLELNIKHLILHSESTSINFTTEMLVEIGQSLPLSLEYLDIDFVVDSGELEVILRECRAGIKRLGMKLAIDPNVRAGVNDQFLEVIINYAKRREGKFKELRIDRGREFLKDKHFSKGMLARTSNLFEISHEYKDSWNYFR</sequence>
<dbReference type="Proteomes" id="UP000789342">
    <property type="component" value="Unassembled WGS sequence"/>
</dbReference>
<accession>A0A9N8YYZ7</accession>
<evidence type="ECO:0000313" key="1">
    <source>
        <dbReference type="EMBL" id="CAG8465056.1"/>
    </source>
</evidence>
<reference evidence="1" key="1">
    <citation type="submission" date="2021-06" db="EMBL/GenBank/DDBJ databases">
        <authorList>
            <person name="Kallberg Y."/>
            <person name="Tangrot J."/>
            <person name="Rosling A."/>
        </authorList>
    </citation>
    <scope>NUCLEOTIDE SEQUENCE</scope>
    <source>
        <strain evidence="1">CL551</strain>
    </source>
</reference>
<keyword evidence="2" id="KW-1185">Reference proteome</keyword>
<evidence type="ECO:0000313" key="2">
    <source>
        <dbReference type="Proteomes" id="UP000789342"/>
    </source>
</evidence>
<gene>
    <name evidence="1" type="ORF">AMORRO_LOCUS1588</name>
</gene>
<dbReference type="AlphaFoldDB" id="A0A9N8YYZ7"/>
<protein>
    <submittedName>
        <fullName evidence="1">9482_t:CDS:1</fullName>
    </submittedName>
</protein>
<comment type="caution">
    <text evidence="1">The sequence shown here is derived from an EMBL/GenBank/DDBJ whole genome shotgun (WGS) entry which is preliminary data.</text>
</comment>
<dbReference type="Gene3D" id="3.80.10.10">
    <property type="entry name" value="Ribonuclease Inhibitor"/>
    <property type="match status" value="1"/>
</dbReference>
<dbReference type="InterPro" id="IPR032675">
    <property type="entry name" value="LRR_dom_sf"/>
</dbReference>
<dbReference type="InterPro" id="IPR036047">
    <property type="entry name" value="F-box-like_dom_sf"/>
</dbReference>
<dbReference type="EMBL" id="CAJVPV010000603">
    <property type="protein sequence ID" value="CAG8465056.1"/>
    <property type="molecule type" value="Genomic_DNA"/>
</dbReference>
<dbReference type="OrthoDB" id="2322452at2759"/>